<sequence length="777" mass="87298">MSVLGFDIGNLNCYIGVARQGGIEVITNDYSLHATPACVSFGPKDRSMGVAARQAVNTNIKNTVINFKHLVGRKFSDPVAQRFIPFIPCKVVQLPNDDIGIQVSYLGEPQTFTPEQVLAALLTKLRTIVESQLTDVRKVSDCVLAVPSYFTDVQRRAVLSAIQYAGLNSLRIINETTAIALAYGIYKQDLPEEKEKSRNVVFLDIGHSSTQASLVCFNRGNLQMVNTTYDLEAGGLWFDALIRESFRNEFKTKYGIDAATSPRPWLRLLDECERVKKQMSANQTPIPLNIECFMEDKDVTGKMQRQEFESLAAPIFNRIKKVLVDLFTDDVAIKPEDVEEIEIVGGSSRIPMIRQIVKELFGKEPKTTMNQDEAVARGAAMQCAILSPTFRVREFAIKDSQPYRIRLSWNGSGDNGGESDVFAPRDEVPFSKLVSLLRSGPFQVDAHYAQPNVVPHNQVHIGSWKVNGARPAADGSNQKVKVKVRVNPDGVFTIASAVMYEPKLVEEAPVEPMEVDGNTNSEAPPTEPQEPVKKIKLVPIDLEVIESIPVTYDVQKFQQLEHQMQAADAKEKDKADAKNSLEEYVYEMREKLSEQYADFITPASAEEFRSTLTSTEDWLYDEGEDAERDVYEKRLYELKTIGTPVVERYREFETRKPAFDSFDQSILRVRRAYEDYANGGPTYAHLDSKEMEKVINAIEDKKKWLDEARHKQDTRSKTDAPVVFTEEINQNKNAFENIVNPILNKKKPAAPAPPKKEEPQPAAGDQPQSQPGEMDVD</sequence>
<dbReference type="PROSITE" id="PS01036">
    <property type="entry name" value="HSP70_3"/>
    <property type="match status" value="1"/>
</dbReference>
<dbReference type="eggNOG" id="KOG0103">
    <property type="taxonomic scope" value="Eukaryota"/>
</dbReference>
<dbReference type="PROSITE" id="PS00329">
    <property type="entry name" value="HSP70_2"/>
    <property type="match status" value="1"/>
</dbReference>
<dbReference type="SUPFAM" id="SSF100934">
    <property type="entry name" value="Heat shock protein 70kD (HSP70), C-terminal subdomain"/>
    <property type="match status" value="2"/>
</dbReference>
<dbReference type="EMBL" id="NMWX01000196">
    <property type="protein sequence ID" value="OZF82651.1"/>
    <property type="molecule type" value="Genomic_DNA"/>
</dbReference>
<reference evidence="1" key="1">
    <citation type="submission" date="2017-08" db="EMBL/GenBank/DDBJ databases">
        <authorList>
            <person name="de Groot N.N."/>
        </authorList>
    </citation>
    <scope>NUCLEOTIDE SEQUENCE [LARGE SCALE GENOMIC DNA]</scope>
    <source>
        <strain evidence="1">PX439</strain>
    </source>
</reference>
<dbReference type="CDD" id="cd10228">
    <property type="entry name" value="ASKHA_NBD_HSP70_HSPA4_like"/>
    <property type="match status" value="1"/>
</dbReference>
<dbReference type="KEGG" id="crq:GCK72_010152"/>
<comment type="caution">
    <text evidence="1">The sequence shown here is derived from an EMBL/GenBank/DDBJ whole genome shotgun (WGS) entry which is preliminary data.</text>
</comment>
<protein>
    <submittedName>
        <fullName evidence="1">Uncharacterized protein</fullName>
    </submittedName>
</protein>
<dbReference type="GO" id="GO:0140662">
    <property type="term" value="F:ATP-dependent protein folding chaperone"/>
    <property type="evidence" value="ECO:0007669"/>
    <property type="project" value="InterPro"/>
</dbReference>
<dbReference type="OrthoDB" id="434160at2759"/>
<dbReference type="PANTHER" id="PTHR45639:SF4">
    <property type="entry name" value="HSC70CB, ISOFORM G"/>
    <property type="match status" value="1"/>
</dbReference>
<dbReference type="HOGENOM" id="CLU_005965_5_1_1"/>
<evidence type="ECO:0000313" key="2">
    <source>
        <dbReference type="Proteomes" id="UP000216624"/>
    </source>
</evidence>
<dbReference type="Gene3D" id="2.60.34.10">
    <property type="entry name" value="Substrate Binding Domain Of DNAk, Chain A, domain 1"/>
    <property type="match status" value="1"/>
</dbReference>
<organism evidence="1 2">
    <name type="scientific">Caenorhabditis remanei</name>
    <name type="common">Caenorhabditis vulgaris</name>
    <dbReference type="NCBI Taxonomy" id="31234"/>
    <lineage>
        <taxon>Eukaryota</taxon>
        <taxon>Metazoa</taxon>
        <taxon>Ecdysozoa</taxon>
        <taxon>Nematoda</taxon>
        <taxon>Chromadorea</taxon>
        <taxon>Rhabditida</taxon>
        <taxon>Rhabditina</taxon>
        <taxon>Rhabditomorpha</taxon>
        <taxon>Rhabditoidea</taxon>
        <taxon>Rhabditidae</taxon>
        <taxon>Peloderinae</taxon>
        <taxon>Caenorhabditis</taxon>
    </lineage>
</organism>
<dbReference type="STRING" id="31234.E3MI15"/>
<name>A0A260ZAE5_CAERE</name>
<dbReference type="SUPFAM" id="SSF100920">
    <property type="entry name" value="Heat shock protein 70kD (HSP70), peptide-binding domain"/>
    <property type="match status" value="1"/>
</dbReference>
<accession>A0A260ZAE5</accession>
<dbReference type="Gene3D" id="3.30.420.40">
    <property type="match status" value="2"/>
</dbReference>
<dbReference type="InterPro" id="IPR013126">
    <property type="entry name" value="Hsp_70_fam"/>
</dbReference>
<dbReference type="GO" id="GO:0005634">
    <property type="term" value="C:nucleus"/>
    <property type="evidence" value="ECO:0007669"/>
    <property type="project" value="TreeGrafter"/>
</dbReference>
<feature type="non-terminal residue" evidence="1">
    <location>
        <position position="1"/>
    </location>
</feature>
<dbReference type="OMA" id="WEQSPEI"/>
<dbReference type="InterPro" id="IPR018181">
    <property type="entry name" value="Heat_shock_70_CS"/>
</dbReference>
<dbReference type="SUPFAM" id="SSF53067">
    <property type="entry name" value="Actin-like ATPase domain"/>
    <property type="match status" value="2"/>
</dbReference>
<dbReference type="InterPro" id="IPR043129">
    <property type="entry name" value="ATPase_NBD"/>
</dbReference>
<dbReference type="Gene3D" id="1.20.1270.10">
    <property type="match status" value="2"/>
</dbReference>
<dbReference type="GO" id="GO:0005829">
    <property type="term" value="C:cytosol"/>
    <property type="evidence" value="ECO:0007669"/>
    <property type="project" value="TreeGrafter"/>
</dbReference>
<dbReference type="Proteomes" id="UP000216624">
    <property type="component" value="Unassembled WGS sequence"/>
</dbReference>
<dbReference type="GO" id="GO:0035966">
    <property type="term" value="P:response to topologically incorrect protein"/>
    <property type="evidence" value="ECO:0007669"/>
    <property type="project" value="EnsemblMetazoa"/>
</dbReference>
<dbReference type="InterPro" id="IPR029048">
    <property type="entry name" value="HSP70_C_sf"/>
</dbReference>
<dbReference type="CTD" id="9802814"/>
<dbReference type="Gene3D" id="3.90.640.10">
    <property type="entry name" value="Actin, Chain A, domain 4"/>
    <property type="match status" value="1"/>
</dbReference>
<gene>
    <name evidence="1" type="ORF">FL82_09899</name>
</gene>
<dbReference type="PANTHER" id="PTHR45639">
    <property type="entry name" value="HSC70CB, ISOFORM G-RELATED"/>
    <property type="match status" value="1"/>
</dbReference>
<dbReference type="InterPro" id="IPR029047">
    <property type="entry name" value="HSP70_peptide-bd_sf"/>
</dbReference>
<dbReference type="GO" id="GO:0005524">
    <property type="term" value="F:ATP binding"/>
    <property type="evidence" value="ECO:0007669"/>
    <property type="project" value="UniProtKB-KW"/>
</dbReference>
<dbReference type="Pfam" id="PF00012">
    <property type="entry name" value="HSP70"/>
    <property type="match status" value="1"/>
</dbReference>
<keyword evidence="2" id="KW-1185">Reference proteome</keyword>
<dbReference type="PRINTS" id="PR00301">
    <property type="entry name" value="HEATSHOCK70"/>
</dbReference>
<dbReference type="Gene3D" id="3.30.30.30">
    <property type="match status" value="1"/>
</dbReference>
<proteinExistence type="predicted"/>
<evidence type="ECO:0000313" key="1">
    <source>
        <dbReference type="EMBL" id="OZF82651.1"/>
    </source>
</evidence>
<dbReference type="GO" id="GO:0008340">
    <property type="term" value="P:determination of adult lifespan"/>
    <property type="evidence" value="ECO:0007669"/>
    <property type="project" value="EnsemblMetazoa"/>
</dbReference>